<gene>
    <name evidence="3" type="ORF">RFI_09921</name>
</gene>
<evidence type="ECO:0000256" key="1">
    <source>
        <dbReference type="SAM" id="Coils"/>
    </source>
</evidence>
<feature type="coiled-coil region" evidence="1">
    <location>
        <begin position="86"/>
        <end position="120"/>
    </location>
</feature>
<evidence type="ECO:0000313" key="3">
    <source>
        <dbReference type="EMBL" id="ETO27215.1"/>
    </source>
</evidence>
<dbReference type="AlphaFoldDB" id="X6NLQ0"/>
<name>X6NLQ0_RETFI</name>
<feature type="compositionally biased region" description="Acidic residues" evidence="2">
    <location>
        <begin position="268"/>
        <end position="286"/>
    </location>
</feature>
<keyword evidence="4" id="KW-1185">Reference proteome</keyword>
<keyword evidence="1" id="KW-0175">Coiled coil</keyword>
<dbReference type="EMBL" id="ASPP01007394">
    <property type="protein sequence ID" value="ETO27215.1"/>
    <property type="molecule type" value="Genomic_DNA"/>
</dbReference>
<feature type="compositionally biased region" description="Basic and acidic residues" evidence="2">
    <location>
        <begin position="287"/>
        <end position="297"/>
    </location>
</feature>
<feature type="region of interest" description="Disordered" evidence="2">
    <location>
        <begin position="231"/>
        <end position="297"/>
    </location>
</feature>
<accession>X6NLQ0</accession>
<comment type="caution">
    <text evidence="3">The sequence shown here is derived from an EMBL/GenBank/DDBJ whole genome shotgun (WGS) entry which is preliminary data.</text>
</comment>
<organism evidence="3 4">
    <name type="scientific">Reticulomyxa filosa</name>
    <dbReference type="NCBI Taxonomy" id="46433"/>
    <lineage>
        <taxon>Eukaryota</taxon>
        <taxon>Sar</taxon>
        <taxon>Rhizaria</taxon>
        <taxon>Retaria</taxon>
        <taxon>Foraminifera</taxon>
        <taxon>Monothalamids</taxon>
        <taxon>Reticulomyxidae</taxon>
        <taxon>Reticulomyxa</taxon>
    </lineage>
</organism>
<evidence type="ECO:0000313" key="4">
    <source>
        <dbReference type="Proteomes" id="UP000023152"/>
    </source>
</evidence>
<evidence type="ECO:0000256" key="2">
    <source>
        <dbReference type="SAM" id="MobiDB-lite"/>
    </source>
</evidence>
<protein>
    <submittedName>
        <fullName evidence="3">Myb domain-containing protein</fullName>
    </submittedName>
</protein>
<proteinExistence type="predicted"/>
<feature type="non-terminal residue" evidence="3">
    <location>
        <position position="297"/>
    </location>
</feature>
<dbReference type="Proteomes" id="UP000023152">
    <property type="component" value="Unassembled WGS sequence"/>
</dbReference>
<sequence length="297" mass="33401">MTTTYNSQVLSTKERKKQVRVYIILCNNKQWGGGQATLETIEKQLLDQYTARLGQVKEIRTGLQALLSDLEKDDVSVKKVLSVDNKMMKQKMIEEEKNKFKELTDRLEALKNQRTDEMKNDTKETTVTTITATAEIGANKEKTNETTATTTTTTSNAGVTVDTASNANAENVNSNKGNEIEINKQFTMPPPVEIPSLEVANVPPLRERLHVEPFLRSELPQQHLVQINTELEPFGQENKSEDVVTDEDELSGHSDTELDQGIITVSEVETEDEEEDTDTEEIEAQSEELKKIQAEET</sequence>
<reference evidence="3 4" key="1">
    <citation type="journal article" date="2013" name="Curr. Biol.">
        <title>The Genome of the Foraminiferan Reticulomyxa filosa.</title>
        <authorList>
            <person name="Glockner G."/>
            <person name="Hulsmann N."/>
            <person name="Schleicher M."/>
            <person name="Noegel A.A."/>
            <person name="Eichinger L."/>
            <person name="Gallinger C."/>
            <person name="Pawlowski J."/>
            <person name="Sierra R."/>
            <person name="Euteneuer U."/>
            <person name="Pillet L."/>
            <person name="Moustafa A."/>
            <person name="Platzer M."/>
            <person name="Groth M."/>
            <person name="Szafranski K."/>
            <person name="Schliwa M."/>
        </authorList>
    </citation>
    <scope>NUCLEOTIDE SEQUENCE [LARGE SCALE GENOMIC DNA]</scope>
</reference>